<feature type="region of interest" description="Disordered" evidence="6">
    <location>
        <begin position="372"/>
        <end position="444"/>
    </location>
</feature>
<sequence>MGRSIAPHGAPPAPVRAVRGAPAAVRWLMPARDAITQERQTLAALRITAHELRANAATSTRAAFASPGAAAAAAQREAASAAQRDALCQLAHFMRRAQPSQLRAIRRSAVVHALVRAIDEVAAPAEPNRADGSERAAAALRRPPVRRLAEPKLVAVGLSALANLLYIGGQKLASRAGALPLLVRLLELSAEEEVQSYTLAALQNLSAAREYAPALLAQPTLLPALREAAVLLPDGDARFYFAAGALTNLVKLASAAGGDAHALRLGACAAGRGRTAAAIALSAADAEMVAIIERRAALKRQRAAVRVQAAARGAVARARLGRERAAASVLQTAARAARARRERAELERAATTIQRAALCRLQSAAHVTARDEAAALQRSGRGGRKGGVQRGGRKGGVLRPGEAAASSPSASAPKGHGGKACTVDDDERPSAAGQRARAPLLAMSSARDNVRFDDVIFTHAPAGKQPRRADPALATALRRVR</sequence>
<comment type="caution">
    <text evidence="7">The sequence shown here is derived from an EMBL/GenBank/DDBJ whole genome shotgun (WGS) entry which is preliminary data.</text>
</comment>
<dbReference type="PROSITE" id="PS50176">
    <property type="entry name" value="ARM_REPEAT"/>
    <property type="match status" value="1"/>
</dbReference>
<keyword evidence="2" id="KW-0963">Cytoplasm</keyword>
<keyword evidence="3" id="KW-0112">Calmodulin-binding</keyword>
<evidence type="ECO:0000256" key="6">
    <source>
        <dbReference type="SAM" id="MobiDB-lite"/>
    </source>
</evidence>
<evidence type="ECO:0000256" key="3">
    <source>
        <dbReference type="ARBA" id="ARBA00022860"/>
    </source>
</evidence>
<dbReference type="OrthoDB" id="10637733at2759"/>
<evidence type="ECO:0000313" key="8">
    <source>
        <dbReference type="Proteomes" id="UP000751190"/>
    </source>
</evidence>
<dbReference type="GO" id="GO:0051295">
    <property type="term" value="P:establishment of meiotic spindle localization"/>
    <property type="evidence" value="ECO:0007669"/>
    <property type="project" value="TreeGrafter"/>
</dbReference>
<dbReference type="Gene3D" id="1.25.10.10">
    <property type="entry name" value="Leucine-rich Repeat Variant"/>
    <property type="match status" value="1"/>
</dbReference>
<reference evidence="7" key="1">
    <citation type="submission" date="2021-05" db="EMBL/GenBank/DDBJ databases">
        <title>The genome of the haptophyte Pavlova lutheri (Diacronema luteri, Pavlovales) - a model for lipid biosynthesis in eukaryotic algae.</title>
        <authorList>
            <person name="Hulatt C.J."/>
            <person name="Posewitz M.C."/>
        </authorList>
    </citation>
    <scope>NUCLEOTIDE SEQUENCE</scope>
    <source>
        <strain evidence="7">NIVA-4/92</strain>
    </source>
</reference>
<dbReference type="InterPro" id="IPR011989">
    <property type="entry name" value="ARM-like"/>
</dbReference>
<dbReference type="GO" id="GO:0000922">
    <property type="term" value="C:spindle pole"/>
    <property type="evidence" value="ECO:0007669"/>
    <property type="project" value="TreeGrafter"/>
</dbReference>
<evidence type="ECO:0000256" key="4">
    <source>
        <dbReference type="PROSITE-ProRule" id="PRU00259"/>
    </source>
</evidence>
<gene>
    <name evidence="7" type="ORF">KFE25_002067</name>
</gene>
<dbReference type="PANTHER" id="PTHR22706:SF1">
    <property type="entry name" value="ASSEMBLY FACTOR FOR SPINDLE MICROTUBULES"/>
    <property type="match status" value="1"/>
</dbReference>
<keyword evidence="8" id="KW-1185">Reference proteome</keyword>
<dbReference type="PANTHER" id="PTHR22706">
    <property type="entry name" value="ASSEMBLY FACTOR FOR SPINDLE MICROTUBULES"/>
    <property type="match status" value="1"/>
</dbReference>
<dbReference type="InterPro" id="IPR000225">
    <property type="entry name" value="Armadillo"/>
</dbReference>
<dbReference type="EMBL" id="JAGTXO010000008">
    <property type="protein sequence ID" value="KAG8466311.1"/>
    <property type="molecule type" value="Genomic_DNA"/>
</dbReference>
<accession>A0A8J6CCN9</accession>
<name>A0A8J6CCN9_DIALT</name>
<dbReference type="InterPro" id="IPR051185">
    <property type="entry name" value="ASPM"/>
</dbReference>
<dbReference type="GO" id="GO:0007051">
    <property type="term" value="P:spindle organization"/>
    <property type="evidence" value="ECO:0007669"/>
    <property type="project" value="TreeGrafter"/>
</dbReference>
<keyword evidence="5" id="KW-0175">Coiled coil</keyword>
<evidence type="ECO:0000313" key="7">
    <source>
        <dbReference type="EMBL" id="KAG8466311.1"/>
    </source>
</evidence>
<evidence type="ECO:0000256" key="2">
    <source>
        <dbReference type="ARBA" id="ARBA00022490"/>
    </source>
</evidence>
<proteinExistence type="predicted"/>
<organism evidence="7 8">
    <name type="scientific">Diacronema lutheri</name>
    <name type="common">Unicellular marine alga</name>
    <name type="synonym">Monochrysis lutheri</name>
    <dbReference type="NCBI Taxonomy" id="2081491"/>
    <lineage>
        <taxon>Eukaryota</taxon>
        <taxon>Haptista</taxon>
        <taxon>Haptophyta</taxon>
        <taxon>Pavlovophyceae</taxon>
        <taxon>Pavlovales</taxon>
        <taxon>Pavlovaceae</taxon>
        <taxon>Diacronema</taxon>
    </lineage>
</organism>
<feature type="repeat" description="ARM" evidence="4">
    <location>
        <begin position="177"/>
        <end position="210"/>
    </location>
</feature>
<feature type="coiled-coil region" evidence="5">
    <location>
        <begin position="327"/>
        <end position="356"/>
    </location>
</feature>
<dbReference type="SUPFAM" id="SSF48371">
    <property type="entry name" value="ARM repeat"/>
    <property type="match status" value="1"/>
</dbReference>
<dbReference type="AlphaFoldDB" id="A0A8J6CCN9"/>
<dbReference type="GO" id="GO:0000278">
    <property type="term" value="P:mitotic cell cycle"/>
    <property type="evidence" value="ECO:0007669"/>
    <property type="project" value="TreeGrafter"/>
</dbReference>
<feature type="region of interest" description="Disordered" evidence="6">
    <location>
        <begin position="458"/>
        <end position="481"/>
    </location>
</feature>
<feature type="compositionally biased region" description="Low complexity" evidence="6">
    <location>
        <begin position="397"/>
        <end position="413"/>
    </location>
</feature>
<protein>
    <submittedName>
        <fullName evidence="7">Uncharacterized protein</fullName>
    </submittedName>
</protein>
<evidence type="ECO:0000256" key="1">
    <source>
        <dbReference type="ARBA" id="ARBA00004496"/>
    </source>
</evidence>
<evidence type="ECO:0000256" key="5">
    <source>
        <dbReference type="SAM" id="Coils"/>
    </source>
</evidence>
<dbReference type="Proteomes" id="UP000751190">
    <property type="component" value="Unassembled WGS sequence"/>
</dbReference>
<comment type="subcellular location">
    <subcellularLocation>
        <location evidence="1">Cytoplasm</location>
    </subcellularLocation>
</comment>
<dbReference type="InterPro" id="IPR016024">
    <property type="entry name" value="ARM-type_fold"/>
</dbReference>
<dbReference type="GO" id="GO:0005737">
    <property type="term" value="C:cytoplasm"/>
    <property type="evidence" value="ECO:0007669"/>
    <property type="project" value="UniProtKB-SubCell"/>
</dbReference>
<dbReference type="Pfam" id="PF00514">
    <property type="entry name" value="Arm"/>
    <property type="match status" value="1"/>
</dbReference>
<dbReference type="PROSITE" id="PS50096">
    <property type="entry name" value="IQ"/>
    <property type="match status" value="1"/>
</dbReference>
<dbReference type="GO" id="GO:0005516">
    <property type="term" value="F:calmodulin binding"/>
    <property type="evidence" value="ECO:0007669"/>
    <property type="project" value="UniProtKB-KW"/>
</dbReference>